<dbReference type="GeneID" id="39875019"/>
<feature type="region of interest" description="Disordered" evidence="1">
    <location>
        <begin position="1705"/>
        <end position="1737"/>
    </location>
</feature>
<dbReference type="RefSeq" id="XP_028867492.1">
    <property type="nucleotide sequence ID" value="XM_029011659.1"/>
</dbReference>
<dbReference type="SUPFAM" id="SSF48371">
    <property type="entry name" value="ARM repeat"/>
    <property type="match status" value="1"/>
</dbReference>
<dbReference type="Proteomes" id="UP000236319">
    <property type="component" value="Unassembled WGS sequence"/>
</dbReference>
<evidence type="ECO:0000313" key="3">
    <source>
        <dbReference type="Proteomes" id="UP000236319"/>
    </source>
</evidence>
<feature type="region of interest" description="Disordered" evidence="1">
    <location>
        <begin position="1657"/>
        <end position="1676"/>
    </location>
</feature>
<name>A0A2H6KE62_9APIC</name>
<proteinExistence type="predicted"/>
<evidence type="ECO:0000313" key="2">
    <source>
        <dbReference type="EMBL" id="GBE61249.1"/>
    </source>
</evidence>
<feature type="compositionally biased region" description="Polar residues" evidence="1">
    <location>
        <begin position="1707"/>
        <end position="1717"/>
    </location>
</feature>
<sequence>MRLRRSAARDGRRRILVGPEGAASPPCELTTAAHISSKAVDVDEVVFCVLDSLVDGKPETERAATSTILRFAKLQQDFTIRAILYFLEVQKTTESHQHALLVLLRKCITQSHETIPTGLLRDVLLFMLKELNFLGASDVRHSVIIEAVNETAVLCPAFSVEVILAFIRDLRQESAIPTETLCIYIRVLAHVFAKAANNDYIRSVDVIGQILSLYDPSTICVESGELCKNLVSLLCTLSKALHPLQEWQSAENASDIRLSKQLMDALCLEDVAHRRFAAWHARYREYHLSVDKPQDVQSETMAVNQLGALIGGTYTEETDVLWSSRSAESGSQPPRDRPVVRSVRLGSHKRLISFAAALYASRSLCQHSEQSSVGLQDSERPSVSASSTSLTQAVGRHHSSVGLGNGIGAPSLAEVNEWRKHPDVYGGLAASNQLTAQRSVSSQGKAQVPEEQVGLSLASQNDLHTSDGIFKLAVVGAPIADKEADGGRHGTHNKVGLRTVARPGSHMALQTLCGPMGIPTVGVPAGFHDVLAPLFALLLERSLASIYTNPPFTSTCLEALFALALLSKHVSDVTLARYGMTLLDSVLVRFYQYLPNTPYYPLARQGRKSVWMALHKESSDTYRNKIVTIFSSIGSYGDKITMLPPAPLVMCLLHLCKVLLRRRAHSVVCQLPNICEVLFGLLVAMHSCGKVALLASCDSSFVSYYIDEEELLLNRSVGSAFLDIGCASSCKDFVRTVVAACRFMASSVDTRCYFLDFLFRKALKGSPREVTVALFMLGWACSHPPICEALTNSRRRSSAPCSLGVSGAVFWRLIDVLHTLLGRMPAASSHPHTLRLLLALINHLSRGDWLLLHCLVGYRTAPNYAADFYLEHATMRITRPVHALIDFVFSLKVVYDLEKRIAENNNKVRDVGMKLASGFFRKMYCGQHATSYDLSLLVCGSRSFEKFLLPHCGDPMFIYLLQLLLTNSKMSVFTVLRSLSQLFAWGNSESFSRMCSTTVFTRALAFVLVYLHDPVNYFGEAFAAAKVLPHMSELVLGERLELCDGIWPKSSYHGFDSYVLSFDRGDVYGHLSGVDHIVLHFEKVSRLFQKMFRLTSFDSVAVVMVNQLSRICQSLKPPTTTYTSLLKLSNVQASSSLTMYHRLGILHIMAACSRCSVDLCSSLIDFLLGFKGHASQVPWDGKFSADSGVPPFSTVLGKWAPLTLNVCEQMRYTMLQLHEFKRYCAHAAAGSTSVNGVMAIRDVVGIAQSAEDIYLDLSLQDDRLYFTLQPDDYLHHESQVLRGLILGTLGMHQQYYSCVLWKVYYGLRSRLPGNAVIFTKFATLSFSEDLKVVALTALAYLYARAPANLSGAGSITDSCGSDPDTSSDKETSTELASPISRYLDQLATPTDEGSLVDLYTLCFREGCEKAVCTDLAGDSGVLRCVAVPMLYFLLHETDLGIQHAIARSFHYAMRSVKENHSAQVTFRFAYEALDRILYFVSSPASRDFAANQLYDSTLIRQQCAHLFNRARLDLNFPSVRAFEAVPIKPAADGVTCSNVALAFFSATCLLSDYVTPGDDVLPALHVVLSFGDFWQGMKRSSSSSGNQLSASGSIDVKALTVRFMKNCVAKAGWKRLSQVLSMAMFMSEGFPAEMIKHRVSLVVGLLTDMDPSSVIKTPSDDVITKSNDQDGLSQPCDASSEIDAVKSDSSPSFVVDQVDTTLEVADAQQSSDSPPQENQHEAAPLQNNAENGVPIDAADDGEEEHWGFVDCVLLLWAHILHLEPGSKMRESLHSCLKTLLYFETSGHYLCVISEDHIYKALAIDKTVAGPQDPQEPFVGTNPRITQTPLDADDASRIKKGKPYYSNVPTVASDVGNTTPAKLPQVADVERIDLLIPKGSLMMALLCCMKYLSASSCLSGPFANILQLILQQRYSDLDHQHLESILATIFSNFSSSFESNDVPCSTHNFVVDLAQTDFEVLCNVIFAPNCNYSKSFKLSVTTLITHDPFLTLQLLDFLERCMMAEYRHSIPTRHSVSMEYILDFVGHIYVNCETGILHSDEGVRFVTTLIIHSTCITRSNSRDSLPILQRLTALVGQLVARADAIRDGVDGKRRVDAYLKLSDQVNGNLGATKDDTNLRRVASKLRRGCRSLMTSSELHQQQFIRFLDRLLQCQSEFKPGLVSICLSIFCNLLREKALRRYITAIIGIIKKIGSFKYLKRFYYRSVHYYLLNLGSPDGGLYTNSFISKGNRRRHANFDRRTKLNRSTDAASSYAGPEILRAVRNNGGDNSRSAVLRTFSKGRTENPISLQQSLMDDLVTSLMNDLSKPSAVGNVHCMQRAASSLIRFVTASRGYQVRNFRNMVAQLLRKPTALISTDKRVLCAFAELYLAIAEWLEACVSRGYVLPVEVQRHLLPPLGLSILHGSVSMRSMRKYKRLTRTLTGLLGDAFPLALSVNSSSRSWLKSVLLRRPLAEHAKFPYLQLCMCGCNNPQLTHVAGERFCVCHAFYLLDLFSSCFPSYSWNVELGVTDNIDSEIARLRRDEHMKRTSQVLFGSFNDFTPSQSLVLGNLATISRDETFADEERDFVDMSAAYKVRVKRSKSRSQCNALSSMTSNQSLGAMMTARSMRSSSFNNAYFDHQDPNECSAFDVASGGYGGAIRAMSADSKRVGIHTQGNKYTKLSRFLPSRSFENIRTATQVTQLEAESPFWLDLSLPNHDADRFLYQEYPHASRGVIGTTSNHGDEARNAASVGVASQGGEGVNLNSSCGSLCTSLDVPSERRSLMFGNQYGVGSVGEAAGQLTSSDLGDSLSKRDGSPSYIRQRGKGDFEGDRILLNRAKRGLIARSDSSFAEERLSVAGSTGSPVSPAVSYKNGATTEIGECNSPTSAKRRFRNEIIEIEDNLVPSGYIASSQSVSFRWPSSKRSMGKALNSLPCLPSLLPILTVADFQVENDGHLRRINVFNGERRNSRRSCDTWPVGQNLSFFDISNLECIWNTTLYTSPMVYRFMLLSKYLTRPRIYACIREEQGGPCPPSQGRISLTAASPKTTAQTDSPANLGIVKPPESTVPESVMINAVRGAAAILHMALLHLTHEEVVLRQHIVNNWPRCFLEMARYNAVLHFEALAQTASKQLCKMLEGSSGLLKRVLLESMELFAVVLSNSTPDA</sequence>
<comment type="caution">
    <text evidence="2">The sequence shown here is derived from an EMBL/GenBank/DDBJ whole genome shotgun (WGS) entry which is preliminary data.</text>
</comment>
<dbReference type="OrthoDB" id="361394at2759"/>
<reference evidence="2 3" key="1">
    <citation type="journal article" date="2017" name="BMC Genomics">
        <title>Whole-genome assembly of Babesia ovata and comparative genomics between closely related pathogens.</title>
        <authorList>
            <person name="Yamagishi J."/>
            <person name="Asada M."/>
            <person name="Hakimi H."/>
            <person name="Tanaka T.Q."/>
            <person name="Sugimoto C."/>
            <person name="Kawazu S."/>
        </authorList>
    </citation>
    <scope>NUCLEOTIDE SEQUENCE [LARGE SCALE GENOMIC DNA]</scope>
    <source>
        <strain evidence="2 3">Miyake</strain>
    </source>
</reference>
<dbReference type="VEuPathDB" id="PiroplasmaDB:BOVATA_027420"/>
<feature type="region of interest" description="Disordered" evidence="1">
    <location>
        <begin position="371"/>
        <end position="403"/>
    </location>
</feature>
<protein>
    <submittedName>
        <fullName evidence="2">Uncharacterized protein</fullName>
    </submittedName>
</protein>
<feature type="region of interest" description="Disordered" evidence="1">
    <location>
        <begin position="2779"/>
        <end position="2803"/>
    </location>
</feature>
<dbReference type="InterPro" id="IPR016024">
    <property type="entry name" value="ARM-type_fold"/>
</dbReference>
<evidence type="ECO:0000256" key="1">
    <source>
        <dbReference type="SAM" id="MobiDB-lite"/>
    </source>
</evidence>
<accession>A0A2H6KE62</accession>
<feature type="region of interest" description="Disordered" evidence="1">
    <location>
        <begin position="1353"/>
        <end position="1375"/>
    </location>
</feature>
<gene>
    <name evidence="2" type="ORF">BOVATA_027420</name>
</gene>
<dbReference type="EMBL" id="BDSA01000003">
    <property type="protein sequence ID" value="GBE61249.1"/>
    <property type="molecule type" value="Genomic_DNA"/>
</dbReference>
<feature type="compositionally biased region" description="Polar residues" evidence="1">
    <location>
        <begin position="371"/>
        <end position="392"/>
    </location>
</feature>
<organism evidence="2 3">
    <name type="scientific">Babesia ovata</name>
    <dbReference type="NCBI Taxonomy" id="189622"/>
    <lineage>
        <taxon>Eukaryota</taxon>
        <taxon>Sar</taxon>
        <taxon>Alveolata</taxon>
        <taxon>Apicomplexa</taxon>
        <taxon>Aconoidasida</taxon>
        <taxon>Piroplasmida</taxon>
        <taxon>Babesiidae</taxon>
        <taxon>Babesia</taxon>
    </lineage>
</organism>
<keyword evidence="3" id="KW-1185">Reference proteome</keyword>